<keyword evidence="2 15" id="KW-0963">Cytoplasm</keyword>
<evidence type="ECO:0000313" key="17">
    <source>
        <dbReference type="EMBL" id="EMF10929.1"/>
    </source>
</evidence>
<dbReference type="GO" id="GO:0000049">
    <property type="term" value="F:tRNA binding"/>
    <property type="evidence" value="ECO:0007669"/>
    <property type="project" value="UniProtKB-KW"/>
</dbReference>
<dbReference type="PANTHER" id="PTHR11777">
    <property type="entry name" value="ALANYL-TRNA SYNTHETASE"/>
    <property type="match status" value="1"/>
</dbReference>
<keyword evidence="4 15" id="KW-0436">Ligase</keyword>
<feature type="binding site" evidence="15">
    <location>
        <position position="776"/>
    </location>
    <ligand>
        <name>Zn(2+)</name>
        <dbReference type="ChEBI" id="CHEBI:29105"/>
    </ligand>
</feature>
<dbReference type="SUPFAM" id="SSF101353">
    <property type="entry name" value="Putative anticodon-binding domain of alanyl-tRNA synthetase (AlaRS)"/>
    <property type="match status" value="1"/>
</dbReference>
<keyword evidence="18" id="KW-1185">Reference proteome</keyword>
<evidence type="ECO:0000256" key="8">
    <source>
        <dbReference type="ARBA" id="ARBA00022840"/>
    </source>
</evidence>
<comment type="similarity">
    <text evidence="1">Belongs to the class-II aminoacyl-tRNA synthetase family. Alax-L subfamily.</text>
</comment>
<dbReference type="GO" id="GO:0070143">
    <property type="term" value="P:mitochondrial alanyl-tRNA aminoacylation"/>
    <property type="evidence" value="ECO:0007669"/>
    <property type="project" value="UniProtKB-UniRule"/>
</dbReference>
<dbReference type="InterPro" id="IPR050058">
    <property type="entry name" value="Ala-tRNA_ligase"/>
</dbReference>
<dbReference type="InterPro" id="IPR018164">
    <property type="entry name" value="Ala-tRNA-synth_IIc_N"/>
</dbReference>
<dbReference type="SUPFAM" id="SSF50447">
    <property type="entry name" value="Translation proteins"/>
    <property type="match status" value="1"/>
</dbReference>
<sequence>MRSFHRQLVSGLLHFRISRNATKTTTTTTTTITSTYTAPIRVIFPQIRRMASTTGHEPEWSAVKVRKTFIEYFEKNGHTFVPSGSVVPLSDPTLLFTNAGMNQFKAIFLGTVDRDSDFAKLKRAANSQKCIRAGGKHNDLDDVGKDSYHHTFFEMLGNWSFGDYFKEEAIQLSWQLLTKVYGLQPDRLYVTYFEGKADAGLDPDTEARDFWLAQGVPEDHILTGDMKDNFWEMGDQGPCGPCSEIHYDRIGGRNASHLVNQDDPNVIEIWNNVFIQYNREPDKSLKSLPNKHVDTGMGFERLVSILQNKPSNYDTDVFTPLFARIQEITGAREYQGKFGEEDADGVDTAYRVVADHVRLLTFAISDGGVPNNVGRGYVVRRVLRRGARYARKYFNTDIGSFFSKLVPTLVEQMGDMFPEIKKKQDEVKEILDEEEVSFAKTLDRGESMFEKYAQNCKSSGTKTLAGADVWRLYDTYGFPVDLTRLMCDERGLEIIDKDVAEAQEKAREASKGEKKAGATLVKLDVHDISTLENMPDVPKTDDTPKFQRDNIKATIKAIYHDRKFIKSTSEIPEGEQFGVILDKTNFYAEQGGQENDTGRILIDGEAEIKVDNVQQYAGYVMHTGYVEYGSLKVGDEVLSEYDELRRQPIRNNHTGTHILNYALREVLGDDVNQKGSLVAPEKLRFDFSHKAGVTDEELAKIEEVSTNYIRQNFEVFSKDVPLATARQINGVRAVFGETYPDPVRVVSVGMAVEDLLENPSDPKWNDISIEFCGGTHVKSTTEIKDLVVVEESGIAKGIRRIVAVTGAEAHRVQAIAQEWEKQVSALEKLPYGPDKEAKTKQLTTDLSKLDISALQKTSLRNRVAAVAKANLDQQKTAQKAESKKVLDEVTNHFVSNAGSTTLVLAVPVSAGGKSIQETIKVVQTKQKDKTVYLLGKTDDGKVIHGCHVSADAQAKGADAAKWSSEVSSLVGGKAGGKGATSLGQGTDATKVGEAVEAAQKYLANLSL</sequence>
<dbReference type="GO" id="GO:0005739">
    <property type="term" value="C:mitochondrion"/>
    <property type="evidence" value="ECO:0007669"/>
    <property type="project" value="UniProtKB-SubCell"/>
</dbReference>
<dbReference type="RefSeq" id="XP_016759050.1">
    <property type="nucleotide sequence ID" value="XM_016906449.1"/>
</dbReference>
<dbReference type="Pfam" id="PF02272">
    <property type="entry name" value="DHHA1"/>
    <property type="match status" value="1"/>
</dbReference>
<gene>
    <name evidence="15" type="primary">ALA1</name>
    <name evidence="17" type="ORF">SEPMUDRAFT_150878</name>
</gene>
<comment type="subunit">
    <text evidence="15">Monomer.</text>
</comment>
<feature type="binding site" evidence="15">
    <location>
        <position position="657"/>
    </location>
    <ligand>
        <name>Zn(2+)</name>
        <dbReference type="ChEBI" id="CHEBI:29105"/>
    </ligand>
</feature>
<dbReference type="GO" id="GO:0008270">
    <property type="term" value="F:zinc ion binding"/>
    <property type="evidence" value="ECO:0007669"/>
    <property type="project" value="UniProtKB-UniRule"/>
</dbReference>
<evidence type="ECO:0000256" key="13">
    <source>
        <dbReference type="ARBA" id="ARBA00048300"/>
    </source>
</evidence>
<organism evidence="17 18">
    <name type="scientific">Sphaerulina musiva (strain SO2202)</name>
    <name type="common">Poplar stem canker fungus</name>
    <name type="synonym">Septoria musiva</name>
    <dbReference type="NCBI Taxonomy" id="692275"/>
    <lineage>
        <taxon>Eukaryota</taxon>
        <taxon>Fungi</taxon>
        <taxon>Dikarya</taxon>
        <taxon>Ascomycota</taxon>
        <taxon>Pezizomycotina</taxon>
        <taxon>Dothideomycetes</taxon>
        <taxon>Dothideomycetidae</taxon>
        <taxon>Mycosphaerellales</taxon>
        <taxon>Mycosphaerellaceae</taxon>
        <taxon>Sphaerulina</taxon>
    </lineage>
</organism>
<dbReference type="HAMAP" id="MF_00036_B">
    <property type="entry name" value="Ala_tRNA_synth_B"/>
    <property type="match status" value="1"/>
</dbReference>
<dbReference type="FunFam" id="2.40.30.130:FF:000004">
    <property type="entry name" value="Alanine--tRNA ligase"/>
    <property type="match status" value="1"/>
</dbReference>
<name>N1QK38_SPHMS</name>
<keyword evidence="3 15" id="KW-0820">tRNA-binding</keyword>
<dbReference type="Gene3D" id="3.30.980.10">
    <property type="entry name" value="Threonyl-trna Synthetase, Chain A, domain 2"/>
    <property type="match status" value="1"/>
</dbReference>
<dbReference type="SUPFAM" id="SSF55186">
    <property type="entry name" value="ThrRS/AlaRS common domain"/>
    <property type="match status" value="1"/>
</dbReference>
<dbReference type="SMART" id="SM00863">
    <property type="entry name" value="tRNA_SAD"/>
    <property type="match status" value="1"/>
</dbReference>
<dbReference type="HOGENOM" id="CLU_004485_5_0_1"/>
<dbReference type="InterPro" id="IPR023033">
    <property type="entry name" value="Ala_tRNA_ligase_euk/bac"/>
</dbReference>
<keyword evidence="10 15" id="KW-0648">Protein biosynthesis</keyword>
<dbReference type="GO" id="GO:0002161">
    <property type="term" value="F:aminoacyl-tRNA deacylase activity"/>
    <property type="evidence" value="ECO:0007669"/>
    <property type="project" value="TreeGrafter"/>
</dbReference>
<keyword evidence="7 15" id="KW-0862">Zinc</keyword>
<dbReference type="Gene3D" id="2.40.30.130">
    <property type="match status" value="1"/>
</dbReference>
<proteinExistence type="inferred from homology"/>
<reference evidence="17 18" key="1">
    <citation type="journal article" date="2012" name="PLoS Pathog.">
        <title>Diverse lifestyles and strategies of plant pathogenesis encoded in the genomes of eighteen Dothideomycetes fungi.</title>
        <authorList>
            <person name="Ohm R.A."/>
            <person name="Feau N."/>
            <person name="Henrissat B."/>
            <person name="Schoch C.L."/>
            <person name="Horwitz B.A."/>
            <person name="Barry K.W."/>
            <person name="Condon B.J."/>
            <person name="Copeland A.C."/>
            <person name="Dhillon B."/>
            <person name="Glaser F."/>
            <person name="Hesse C.N."/>
            <person name="Kosti I."/>
            <person name="LaButti K."/>
            <person name="Lindquist E.A."/>
            <person name="Lucas S."/>
            <person name="Salamov A.A."/>
            <person name="Bradshaw R.E."/>
            <person name="Ciuffetti L."/>
            <person name="Hamelin R.C."/>
            <person name="Kema G.H.J."/>
            <person name="Lawrence C."/>
            <person name="Scott J.A."/>
            <person name="Spatafora J.W."/>
            <person name="Turgeon B.G."/>
            <person name="de Wit P.J.G.M."/>
            <person name="Zhong S."/>
            <person name="Goodwin S.B."/>
            <person name="Grigoriev I.V."/>
        </authorList>
    </citation>
    <scope>NUCLEOTIDE SEQUENCE [LARGE SCALE GENOMIC DNA]</scope>
    <source>
        <strain evidence="17 18">SO2202</strain>
    </source>
</reference>
<evidence type="ECO:0000313" key="18">
    <source>
        <dbReference type="Proteomes" id="UP000016931"/>
    </source>
</evidence>
<dbReference type="PRINTS" id="PR00980">
    <property type="entry name" value="TRNASYNTHALA"/>
</dbReference>
<evidence type="ECO:0000256" key="3">
    <source>
        <dbReference type="ARBA" id="ARBA00022555"/>
    </source>
</evidence>
<comment type="domain">
    <text evidence="15">Consists of three domains; the N-terminal catalytic domain, the editing domain and the C-terminal C-Ala domain. The editing domain removes incorrectly charged amino acids, while the C-Ala domain, along with tRNA(Ala), serves as a bridge to cooperatively bring together the editing and aminoacylation centers thus stimulating deacylation of misacylated tRNAs.</text>
</comment>
<dbReference type="Pfam" id="PF07973">
    <property type="entry name" value="tRNA_SAD"/>
    <property type="match status" value="1"/>
</dbReference>
<dbReference type="GeneID" id="27903586"/>
<dbReference type="FunFam" id="3.10.310.40:FF:000003">
    <property type="entry name" value="Alanine--tRNA ligase"/>
    <property type="match status" value="1"/>
</dbReference>
<dbReference type="FunFam" id="3.30.930.10:FF:000011">
    <property type="entry name" value="Alanine--tRNA ligase, cytoplasmic"/>
    <property type="match status" value="1"/>
</dbReference>
<evidence type="ECO:0000256" key="4">
    <source>
        <dbReference type="ARBA" id="ARBA00022598"/>
    </source>
</evidence>
<dbReference type="EC" id="6.1.1.7" evidence="15"/>
<keyword evidence="12 15" id="KW-0030">Aminoacyl-tRNA synthetase</keyword>
<feature type="binding site" evidence="15">
    <location>
        <position position="772"/>
    </location>
    <ligand>
        <name>Zn(2+)</name>
        <dbReference type="ChEBI" id="CHEBI:29105"/>
    </ligand>
</feature>
<dbReference type="STRING" id="692275.N1QK38"/>
<keyword evidence="8 15" id="KW-0067">ATP-binding</keyword>
<dbReference type="FunFam" id="3.30.980.10:FF:000004">
    <property type="entry name" value="Alanine--tRNA ligase, cytoplasmic"/>
    <property type="match status" value="1"/>
</dbReference>
<evidence type="ECO:0000256" key="6">
    <source>
        <dbReference type="ARBA" id="ARBA00022741"/>
    </source>
</evidence>
<feature type="binding site" evidence="15">
    <location>
        <position position="653"/>
    </location>
    <ligand>
        <name>Zn(2+)</name>
        <dbReference type="ChEBI" id="CHEBI:29105"/>
    </ligand>
</feature>
<keyword evidence="11 15" id="KW-0496">Mitochondrion</keyword>
<protein>
    <recommendedName>
        <fullName evidence="15">Alanine--tRNA ligase</fullName>
        <ecNumber evidence="15">6.1.1.7</ecNumber>
    </recommendedName>
    <alternativeName>
        <fullName evidence="15">Alanyl-tRNA synthetase</fullName>
        <shortName evidence="15">AlaRS</shortName>
    </alternativeName>
</protein>
<accession>N1QK38</accession>
<dbReference type="SUPFAM" id="SSF55681">
    <property type="entry name" value="Class II aaRS and biotin synthetases"/>
    <property type="match status" value="1"/>
</dbReference>
<feature type="domain" description="Alanyl-transfer RNA synthetases family profile" evidence="16">
    <location>
        <begin position="60"/>
        <end position="809"/>
    </location>
</feature>
<keyword evidence="6 15" id="KW-0547">Nucleotide-binding</keyword>
<dbReference type="InterPro" id="IPR018162">
    <property type="entry name" value="Ala-tRNA-ligase_IIc_anticod-bd"/>
</dbReference>
<comment type="subcellular location">
    <subcellularLocation>
        <location evidence="15">Mitochondrion</location>
    </subcellularLocation>
    <subcellularLocation>
        <location evidence="15">Cytoplasm</location>
    </subcellularLocation>
</comment>
<evidence type="ECO:0000256" key="11">
    <source>
        <dbReference type="ARBA" id="ARBA00023128"/>
    </source>
</evidence>
<evidence type="ECO:0000256" key="5">
    <source>
        <dbReference type="ARBA" id="ARBA00022723"/>
    </source>
</evidence>
<comment type="cofactor">
    <cofactor evidence="15">
        <name>Zn(2+)</name>
        <dbReference type="ChEBI" id="CHEBI:29105"/>
    </cofactor>
    <text evidence="15">Binds 1 zinc ion per subunit.</text>
</comment>
<dbReference type="InterPro" id="IPR045864">
    <property type="entry name" value="aa-tRNA-synth_II/BPL/LPL"/>
</dbReference>
<dbReference type="InterPro" id="IPR002318">
    <property type="entry name" value="Ala-tRNA-lgiase_IIc"/>
</dbReference>
<dbReference type="PROSITE" id="PS50860">
    <property type="entry name" value="AA_TRNA_LIGASE_II_ALA"/>
    <property type="match status" value="1"/>
</dbReference>
<dbReference type="PANTHER" id="PTHR11777:SF9">
    <property type="entry name" value="ALANINE--TRNA LIGASE, CYTOPLASMIC"/>
    <property type="match status" value="1"/>
</dbReference>
<evidence type="ECO:0000256" key="9">
    <source>
        <dbReference type="ARBA" id="ARBA00022884"/>
    </source>
</evidence>
<dbReference type="InterPro" id="IPR018165">
    <property type="entry name" value="Ala-tRNA-synth_IIc_core"/>
</dbReference>
<dbReference type="AlphaFoldDB" id="N1QK38"/>
<dbReference type="GO" id="GO:0004813">
    <property type="term" value="F:alanine-tRNA ligase activity"/>
    <property type="evidence" value="ECO:0007669"/>
    <property type="project" value="UniProtKB-UniRule"/>
</dbReference>
<evidence type="ECO:0000256" key="2">
    <source>
        <dbReference type="ARBA" id="ARBA00022490"/>
    </source>
</evidence>
<dbReference type="CDD" id="cd00673">
    <property type="entry name" value="AlaRS_core"/>
    <property type="match status" value="1"/>
</dbReference>
<dbReference type="GO" id="GO:0005524">
    <property type="term" value="F:ATP binding"/>
    <property type="evidence" value="ECO:0007669"/>
    <property type="project" value="UniProtKB-UniRule"/>
</dbReference>
<dbReference type="Proteomes" id="UP000016931">
    <property type="component" value="Unassembled WGS sequence"/>
</dbReference>
<dbReference type="InterPro" id="IPR003156">
    <property type="entry name" value="DHHA1_dom"/>
</dbReference>
<dbReference type="InterPro" id="IPR018163">
    <property type="entry name" value="Thr/Ala-tRNA-synth_IIc_edit"/>
</dbReference>
<comment type="catalytic activity">
    <reaction evidence="13 15">
        <text>tRNA(Ala) + L-alanine + ATP = L-alanyl-tRNA(Ala) + AMP + diphosphate</text>
        <dbReference type="Rhea" id="RHEA:12540"/>
        <dbReference type="Rhea" id="RHEA-COMP:9657"/>
        <dbReference type="Rhea" id="RHEA-COMP:9923"/>
        <dbReference type="ChEBI" id="CHEBI:30616"/>
        <dbReference type="ChEBI" id="CHEBI:33019"/>
        <dbReference type="ChEBI" id="CHEBI:57972"/>
        <dbReference type="ChEBI" id="CHEBI:78442"/>
        <dbReference type="ChEBI" id="CHEBI:78497"/>
        <dbReference type="ChEBI" id="CHEBI:456215"/>
        <dbReference type="EC" id="6.1.1.7"/>
    </reaction>
</comment>
<evidence type="ECO:0000256" key="12">
    <source>
        <dbReference type="ARBA" id="ARBA00023146"/>
    </source>
</evidence>
<dbReference type="Gene3D" id="3.30.930.10">
    <property type="entry name" value="Bira Bifunctional Protein, Domain 2"/>
    <property type="match status" value="1"/>
</dbReference>
<dbReference type="OrthoDB" id="2423964at2759"/>
<keyword evidence="9 15" id="KW-0694">RNA-binding</keyword>
<evidence type="ECO:0000256" key="15">
    <source>
        <dbReference type="HAMAP-Rule" id="MF_03133"/>
    </source>
</evidence>
<comment type="function">
    <text evidence="14 15">Catalyzes the attachment of alanine to tRNA(Ala) in a two-step reaction: alanine is first activated by ATP to form Ala-AMP and then transferred to the acceptor end of tRNA(Ala). Also edits incorrectly charged tRNA(Ala) via its editing domain.</text>
</comment>
<dbReference type="eggNOG" id="KOG0188">
    <property type="taxonomic scope" value="Eukaryota"/>
</dbReference>
<dbReference type="OMA" id="NKKDNFW"/>
<dbReference type="InterPro" id="IPR059090">
    <property type="entry name" value="ALA1_helical"/>
</dbReference>
<dbReference type="InterPro" id="IPR009000">
    <property type="entry name" value="Transl_B-barrel_sf"/>
</dbReference>
<dbReference type="Gene3D" id="3.10.310.40">
    <property type="match status" value="1"/>
</dbReference>
<evidence type="ECO:0000259" key="16">
    <source>
        <dbReference type="PROSITE" id="PS50860"/>
    </source>
</evidence>
<dbReference type="EMBL" id="KB456267">
    <property type="protein sequence ID" value="EMF10929.1"/>
    <property type="molecule type" value="Genomic_DNA"/>
</dbReference>
<evidence type="ECO:0000256" key="14">
    <source>
        <dbReference type="ARBA" id="ARBA00055137"/>
    </source>
</evidence>
<dbReference type="Pfam" id="PF26023">
    <property type="entry name" value="ALA1"/>
    <property type="match status" value="1"/>
</dbReference>
<keyword evidence="5 15" id="KW-0479">Metal-binding</keyword>
<dbReference type="NCBIfam" id="TIGR00344">
    <property type="entry name" value="alaS"/>
    <property type="match status" value="1"/>
</dbReference>
<evidence type="ECO:0000256" key="10">
    <source>
        <dbReference type="ARBA" id="ARBA00022917"/>
    </source>
</evidence>
<evidence type="ECO:0000256" key="1">
    <source>
        <dbReference type="ARBA" id="ARBA00008429"/>
    </source>
</evidence>
<evidence type="ECO:0000256" key="7">
    <source>
        <dbReference type="ARBA" id="ARBA00022833"/>
    </source>
</evidence>
<dbReference type="Pfam" id="PF01411">
    <property type="entry name" value="tRNA-synt_2c"/>
    <property type="match status" value="1"/>
</dbReference>
<dbReference type="InterPro" id="IPR012947">
    <property type="entry name" value="tRNA_SAD"/>
</dbReference>